<evidence type="ECO:0000259" key="4">
    <source>
        <dbReference type="PROSITE" id="PS50921"/>
    </source>
</evidence>
<sequence length="219" mass="24044">MTAPESPQPVAADDDDKSHVPPLTTRVVIAEDEALIRLDLKEMLEEEGYSVVGEAGDGARAVELAREHRPDLVILDVKMPVLDGISAAEKIAGESIAPVLMLTAFSQRDLVERARDAGAMAYLVKPFSKSDVVPAIEMAVSRFAELKALEKEVADLSQRLETRKLVDRAKSILQTQYGLSEPAAFRWIQKTSMDRRMSMQQVAEAVIEDAEEKKAAKGQ</sequence>
<dbReference type="Proteomes" id="UP001174050">
    <property type="component" value="Unassembled WGS sequence"/>
</dbReference>
<evidence type="ECO:0000313" key="5">
    <source>
        <dbReference type="EMBL" id="MDN3296750.1"/>
    </source>
</evidence>
<feature type="region of interest" description="Disordered" evidence="2">
    <location>
        <begin position="1"/>
        <end position="22"/>
    </location>
</feature>
<evidence type="ECO:0000259" key="3">
    <source>
        <dbReference type="PROSITE" id="PS50110"/>
    </source>
</evidence>
<dbReference type="SMART" id="SM01012">
    <property type="entry name" value="ANTAR"/>
    <property type="match status" value="1"/>
</dbReference>
<dbReference type="SMART" id="SM00448">
    <property type="entry name" value="REC"/>
    <property type="match status" value="1"/>
</dbReference>
<dbReference type="PIRSF" id="PIRSF036382">
    <property type="entry name" value="RR_antiterm"/>
    <property type="match status" value="1"/>
</dbReference>
<feature type="domain" description="Response regulatory" evidence="3">
    <location>
        <begin position="26"/>
        <end position="140"/>
    </location>
</feature>
<feature type="domain" description="ANTAR" evidence="4">
    <location>
        <begin position="146"/>
        <end position="207"/>
    </location>
</feature>
<evidence type="ECO:0000256" key="2">
    <source>
        <dbReference type="SAM" id="MobiDB-lite"/>
    </source>
</evidence>
<dbReference type="RefSeq" id="WP_290114065.1">
    <property type="nucleotide sequence ID" value="NZ_JAUEPL010000038.1"/>
</dbReference>
<dbReference type="SUPFAM" id="SSF52172">
    <property type="entry name" value="CheY-like"/>
    <property type="match status" value="1"/>
</dbReference>
<keyword evidence="1" id="KW-0597">Phosphoprotein</keyword>
<accession>A0ABT7ZB74</accession>
<evidence type="ECO:0000256" key="1">
    <source>
        <dbReference type="PROSITE-ProRule" id="PRU00169"/>
    </source>
</evidence>
<dbReference type="InterPro" id="IPR008327">
    <property type="entry name" value="Sig_transdc_resp-reg_antiterm"/>
</dbReference>
<dbReference type="Gene3D" id="1.10.10.10">
    <property type="entry name" value="Winged helix-like DNA-binding domain superfamily/Winged helix DNA-binding domain"/>
    <property type="match status" value="1"/>
</dbReference>
<dbReference type="EMBL" id="JAUEPL010000038">
    <property type="protein sequence ID" value="MDN3296750.1"/>
    <property type="molecule type" value="Genomic_DNA"/>
</dbReference>
<dbReference type="Pfam" id="PF00072">
    <property type="entry name" value="Response_reg"/>
    <property type="match status" value="1"/>
</dbReference>
<dbReference type="Pfam" id="PF03861">
    <property type="entry name" value="ANTAR"/>
    <property type="match status" value="1"/>
</dbReference>
<dbReference type="InterPro" id="IPR011006">
    <property type="entry name" value="CheY-like_superfamily"/>
</dbReference>
<organism evidence="5 6">
    <name type="scientific">Streptomyces ficellus</name>
    <dbReference type="NCBI Taxonomy" id="1977088"/>
    <lineage>
        <taxon>Bacteria</taxon>
        <taxon>Bacillati</taxon>
        <taxon>Actinomycetota</taxon>
        <taxon>Actinomycetes</taxon>
        <taxon>Kitasatosporales</taxon>
        <taxon>Streptomycetaceae</taxon>
        <taxon>Streptomyces</taxon>
    </lineage>
</organism>
<dbReference type="InterPro" id="IPR036388">
    <property type="entry name" value="WH-like_DNA-bd_sf"/>
</dbReference>
<dbReference type="InterPro" id="IPR005561">
    <property type="entry name" value="ANTAR"/>
</dbReference>
<dbReference type="PROSITE" id="PS50110">
    <property type="entry name" value="RESPONSE_REGULATORY"/>
    <property type="match status" value="1"/>
</dbReference>
<proteinExistence type="predicted"/>
<evidence type="ECO:0000313" key="6">
    <source>
        <dbReference type="Proteomes" id="UP001174050"/>
    </source>
</evidence>
<dbReference type="PANTHER" id="PTHR43367">
    <property type="match status" value="1"/>
</dbReference>
<dbReference type="Gene3D" id="3.40.50.2300">
    <property type="match status" value="1"/>
</dbReference>
<comment type="caution">
    <text evidence="5">The sequence shown here is derived from an EMBL/GenBank/DDBJ whole genome shotgun (WGS) entry which is preliminary data.</text>
</comment>
<reference evidence="5" key="1">
    <citation type="submission" date="2023-06" db="EMBL/GenBank/DDBJ databases">
        <title>WGS-Sequencing of Streptomyces ficellus isolate 21 collected from sand in Gara Djebilet Iron Mine in Algeria.</title>
        <authorList>
            <person name="Zegers G.P."/>
            <person name="Gomez A."/>
            <person name="Gueddou A."/>
            <person name="Zahara A.F."/>
            <person name="Worth M."/>
            <person name="Sevigny J.L."/>
            <person name="Tisa L."/>
        </authorList>
    </citation>
    <scope>NUCLEOTIDE SEQUENCE</scope>
    <source>
        <strain evidence="5">AS11</strain>
    </source>
</reference>
<keyword evidence="6" id="KW-1185">Reference proteome</keyword>
<gene>
    <name evidence="5" type="ORF">QWM81_22415</name>
</gene>
<feature type="modified residue" description="4-aspartylphosphate" evidence="1">
    <location>
        <position position="76"/>
    </location>
</feature>
<name>A0ABT7ZB74_9ACTN</name>
<protein>
    <submittedName>
        <fullName evidence="5">Response regulator</fullName>
    </submittedName>
</protein>
<dbReference type="PANTHER" id="PTHR43367:SF1">
    <property type="entry name" value="TWO-COMPONENT RESPONSE REGULATOR-LIKE APRR6-RELATED"/>
    <property type="match status" value="1"/>
</dbReference>
<dbReference type="PROSITE" id="PS50921">
    <property type="entry name" value="ANTAR"/>
    <property type="match status" value="1"/>
</dbReference>
<dbReference type="InterPro" id="IPR001789">
    <property type="entry name" value="Sig_transdc_resp-reg_receiver"/>
</dbReference>